<evidence type="ECO:0000313" key="7">
    <source>
        <dbReference type="Proteomes" id="UP000472335"/>
    </source>
</evidence>
<feature type="signal peptide" evidence="4">
    <location>
        <begin position="1"/>
        <end position="25"/>
    </location>
</feature>
<comment type="caution">
    <text evidence="6">The sequence shown here is derived from an EMBL/GenBank/DDBJ whole genome shotgun (WGS) entry which is preliminary data.</text>
</comment>
<evidence type="ECO:0000256" key="3">
    <source>
        <dbReference type="SAM" id="MobiDB-lite"/>
    </source>
</evidence>
<dbReference type="AlphaFoldDB" id="A0A6G4VGQ9"/>
<evidence type="ECO:0000313" key="6">
    <source>
        <dbReference type="EMBL" id="NGO13279.1"/>
    </source>
</evidence>
<accession>A0A6G4VGQ9</accession>
<keyword evidence="7" id="KW-1185">Reference proteome</keyword>
<dbReference type="EMBL" id="JAAKZY010000180">
    <property type="protein sequence ID" value="NGO13279.1"/>
    <property type="molecule type" value="Genomic_DNA"/>
</dbReference>
<dbReference type="PANTHER" id="PTHR22946">
    <property type="entry name" value="DIENELACTONE HYDROLASE DOMAIN-CONTAINING PROTEIN-RELATED"/>
    <property type="match status" value="1"/>
</dbReference>
<keyword evidence="4" id="KW-0732">Signal</keyword>
<gene>
    <name evidence="6" type="ORF">G5C60_38210</name>
</gene>
<dbReference type="InterPro" id="IPR050261">
    <property type="entry name" value="FrsA_esterase"/>
</dbReference>
<reference evidence="6 7" key="1">
    <citation type="submission" date="2020-02" db="EMBL/GenBank/DDBJ databases">
        <title>Whole-genome analyses of novel actinobacteria.</title>
        <authorList>
            <person name="Sahin N."/>
            <person name="Gencbay T."/>
        </authorList>
    </citation>
    <scope>NUCLEOTIDE SEQUENCE [LARGE SCALE GENOMIC DNA]</scope>
    <source>
        <strain evidence="6 7">HC44</strain>
    </source>
</reference>
<dbReference type="SUPFAM" id="SSF53474">
    <property type="entry name" value="alpha/beta-Hydrolases"/>
    <property type="match status" value="1"/>
</dbReference>
<name>A0A6G4VGQ9_9ACTN</name>
<feature type="chain" id="PRO_5039256045" evidence="4">
    <location>
        <begin position="26"/>
        <end position="348"/>
    </location>
</feature>
<proteinExistence type="inferred from homology"/>
<feature type="region of interest" description="Disordered" evidence="3">
    <location>
        <begin position="26"/>
        <end position="61"/>
    </location>
</feature>
<dbReference type="RefSeq" id="WP_165266557.1">
    <property type="nucleotide sequence ID" value="NZ_JAAKZY010000180.1"/>
</dbReference>
<feature type="domain" description="Peptidase S9 prolyl oligopeptidase catalytic" evidence="5">
    <location>
        <begin position="141"/>
        <end position="347"/>
    </location>
</feature>
<dbReference type="InterPro" id="IPR029058">
    <property type="entry name" value="AB_hydrolase_fold"/>
</dbReference>
<evidence type="ECO:0000256" key="1">
    <source>
        <dbReference type="ARBA" id="ARBA00008645"/>
    </source>
</evidence>
<dbReference type="PROSITE" id="PS51257">
    <property type="entry name" value="PROKAR_LIPOPROTEIN"/>
    <property type="match status" value="1"/>
</dbReference>
<protein>
    <submittedName>
        <fullName evidence="6">S9 family peptidase</fullName>
    </submittedName>
</protein>
<comment type="similarity">
    <text evidence="1">Belongs to the AB hydrolase superfamily.</text>
</comment>
<dbReference type="Pfam" id="PF00326">
    <property type="entry name" value="Peptidase_S9"/>
    <property type="match status" value="1"/>
</dbReference>
<organism evidence="6 7">
    <name type="scientific">Streptomyces scabichelini</name>
    <dbReference type="NCBI Taxonomy" id="2711217"/>
    <lineage>
        <taxon>Bacteria</taxon>
        <taxon>Bacillati</taxon>
        <taxon>Actinomycetota</taxon>
        <taxon>Actinomycetes</taxon>
        <taxon>Kitasatosporales</taxon>
        <taxon>Streptomycetaceae</taxon>
        <taxon>Streptomyces</taxon>
    </lineage>
</organism>
<dbReference type="GO" id="GO:0006508">
    <property type="term" value="P:proteolysis"/>
    <property type="evidence" value="ECO:0007669"/>
    <property type="project" value="InterPro"/>
</dbReference>
<dbReference type="GO" id="GO:0052689">
    <property type="term" value="F:carboxylic ester hydrolase activity"/>
    <property type="evidence" value="ECO:0007669"/>
    <property type="project" value="UniProtKB-ARBA"/>
</dbReference>
<sequence>MRSTGMARVAAGLVLVLVAAVGCTGSDDGDAARTDPPTSARATSENPSATPTPTPTRTPADPVSIPGLIARKHQGSDLRLGAVRARTGSYTSYTVTYEANGLTISGLMNIPRGKGPFPALVLAHGYIDPAVYTTGRGLAREQDLLARNGYVVLHTDYRNHAGSGKDPDNDVDLRLGYTEDVIGAVMALRSSGRPEIDGDRIGLLGRSMGGGVVYNTLVVAPGLVDAAVVFAPVSSRPAENLDHFQRREGDPVVAEIEAKHGSPKENPEFWEQASPLTYVDRVTEPLLLHHGTADDTCPIAWSERTVAEFEAAGKDVEFVKHPGEGHTFAPRWPASMDRTMAFFERHLR</sequence>
<dbReference type="GO" id="GO:0008236">
    <property type="term" value="F:serine-type peptidase activity"/>
    <property type="evidence" value="ECO:0007669"/>
    <property type="project" value="InterPro"/>
</dbReference>
<evidence type="ECO:0000256" key="4">
    <source>
        <dbReference type="SAM" id="SignalP"/>
    </source>
</evidence>
<keyword evidence="2" id="KW-0378">Hydrolase</keyword>
<dbReference type="PANTHER" id="PTHR22946:SF9">
    <property type="entry name" value="POLYKETIDE TRANSFERASE AF380"/>
    <property type="match status" value="1"/>
</dbReference>
<dbReference type="Proteomes" id="UP000472335">
    <property type="component" value="Unassembled WGS sequence"/>
</dbReference>
<dbReference type="InterPro" id="IPR001375">
    <property type="entry name" value="Peptidase_S9_cat"/>
</dbReference>
<evidence type="ECO:0000256" key="2">
    <source>
        <dbReference type="ARBA" id="ARBA00022801"/>
    </source>
</evidence>
<dbReference type="Gene3D" id="3.40.50.1820">
    <property type="entry name" value="alpha/beta hydrolase"/>
    <property type="match status" value="1"/>
</dbReference>
<evidence type="ECO:0000259" key="5">
    <source>
        <dbReference type="Pfam" id="PF00326"/>
    </source>
</evidence>